<accession>A0A1D1V533</accession>
<keyword evidence="3" id="KW-1185">Reference proteome</keyword>
<name>A0A1D1V533_RAMVA</name>
<organism evidence="2 3">
    <name type="scientific">Ramazzottius varieornatus</name>
    <name type="common">Water bear</name>
    <name type="synonym">Tardigrade</name>
    <dbReference type="NCBI Taxonomy" id="947166"/>
    <lineage>
        <taxon>Eukaryota</taxon>
        <taxon>Metazoa</taxon>
        <taxon>Ecdysozoa</taxon>
        <taxon>Tardigrada</taxon>
        <taxon>Eutardigrada</taxon>
        <taxon>Parachela</taxon>
        <taxon>Hypsibioidea</taxon>
        <taxon>Ramazzottiidae</taxon>
        <taxon>Ramazzottius</taxon>
    </lineage>
</organism>
<reference evidence="2 3" key="1">
    <citation type="journal article" date="2016" name="Nat. Commun.">
        <title>Extremotolerant tardigrade genome and improved radiotolerance of human cultured cells by tardigrade-unique protein.</title>
        <authorList>
            <person name="Hashimoto T."/>
            <person name="Horikawa D.D."/>
            <person name="Saito Y."/>
            <person name="Kuwahara H."/>
            <person name="Kozuka-Hata H."/>
            <person name="Shin-I T."/>
            <person name="Minakuchi Y."/>
            <person name="Ohishi K."/>
            <person name="Motoyama A."/>
            <person name="Aizu T."/>
            <person name="Enomoto A."/>
            <person name="Kondo K."/>
            <person name="Tanaka S."/>
            <person name="Hara Y."/>
            <person name="Koshikawa S."/>
            <person name="Sagara H."/>
            <person name="Miura T."/>
            <person name="Yokobori S."/>
            <person name="Miyagawa K."/>
            <person name="Suzuki Y."/>
            <person name="Kubo T."/>
            <person name="Oyama M."/>
            <person name="Kohara Y."/>
            <person name="Fujiyama A."/>
            <person name="Arakawa K."/>
            <person name="Katayama T."/>
            <person name="Toyoda A."/>
            <person name="Kunieda T."/>
        </authorList>
    </citation>
    <scope>NUCLEOTIDE SEQUENCE [LARGE SCALE GENOMIC DNA]</scope>
    <source>
        <strain evidence="2 3">YOKOZUNA-1</strain>
    </source>
</reference>
<dbReference type="Proteomes" id="UP000186922">
    <property type="component" value="Unassembled WGS sequence"/>
</dbReference>
<evidence type="ECO:0000313" key="2">
    <source>
        <dbReference type="EMBL" id="GAU96849.1"/>
    </source>
</evidence>
<gene>
    <name evidence="2" type="primary">RvY_08227</name>
    <name evidence="2" type="synonym">RvY_08227.1</name>
    <name evidence="2" type="ORF">RvY_08227-1</name>
</gene>
<proteinExistence type="predicted"/>
<comment type="caution">
    <text evidence="2">The sequence shown here is derived from an EMBL/GenBank/DDBJ whole genome shotgun (WGS) entry which is preliminary data.</text>
</comment>
<protein>
    <submittedName>
        <fullName evidence="2">Uncharacterized protein</fullName>
    </submittedName>
</protein>
<sequence length="165" mass="19649">MDASGKLPPRDGLMDFVRVRPTTTNSARLEYDPNNPHNNEYETSDQRNPTVKSDWDFAETANVAVRRLELDKISKLAKPQALQALEEYNRKQQQWIVFPKYKAGFFRTHEAEFYEYRRDPNTLFDGWYVREYWYNPLANIRFYDDWIEPAESGFGFCRRGKNGKF</sequence>
<dbReference type="EMBL" id="BDGG01000003">
    <property type="protein sequence ID" value="GAU96849.1"/>
    <property type="molecule type" value="Genomic_DNA"/>
</dbReference>
<evidence type="ECO:0000313" key="3">
    <source>
        <dbReference type="Proteomes" id="UP000186922"/>
    </source>
</evidence>
<evidence type="ECO:0000256" key="1">
    <source>
        <dbReference type="SAM" id="MobiDB-lite"/>
    </source>
</evidence>
<feature type="region of interest" description="Disordered" evidence="1">
    <location>
        <begin position="24"/>
        <end position="48"/>
    </location>
</feature>
<dbReference type="AlphaFoldDB" id="A0A1D1V533"/>